<organism evidence="1 2">
    <name type="scientific">Flavobacterium ginsengiterrae</name>
    <dbReference type="NCBI Taxonomy" id="871695"/>
    <lineage>
        <taxon>Bacteria</taxon>
        <taxon>Pseudomonadati</taxon>
        <taxon>Bacteroidota</taxon>
        <taxon>Flavobacteriia</taxon>
        <taxon>Flavobacteriales</taxon>
        <taxon>Flavobacteriaceae</taxon>
        <taxon>Flavobacterium</taxon>
    </lineage>
</organism>
<evidence type="ECO:0000313" key="2">
    <source>
        <dbReference type="Proteomes" id="UP001500748"/>
    </source>
</evidence>
<name>A0ABP7GSP1_9FLAO</name>
<gene>
    <name evidence="1" type="ORF">GCM10022423_23450</name>
</gene>
<keyword evidence="2" id="KW-1185">Reference proteome</keyword>
<dbReference type="Proteomes" id="UP001500748">
    <property type="component" value="Unassembled WGS sequence"/>
</dbReference>
<dbReference type="EMBL" id="BAABDU010000004">
    <property type="protein sequence ID" value="GAA3769358.1"/>
    <property type="molecule type" value="Genomic_DNA"/>
</dbReference>
<protein>
    <submittedName>
        <fullName evidence="1">Uncharacterized protein</fullName>
    </submittedName>
</protein>
<evidence type="ECO:0000313" key="1">
    <source>
        <dbReference type="EMBL" id="GAA3769358.1"/>
    </source>
</evidence>
<reference evidence="2" key="1">
    <citation type="journal article" date="2019" name="Int. J. Syst. Evol. Microbiol.">
        <title>The Global Catalogue of Microorganisms (GCM) 10K type strain sequencing project: providing services to taxonomists for standard genome sequencing and annotation.</title>
        <authorList>
            <consortium name="The Broad Institute Genomics Platform"/>
            <consortium name="The Broad Institute Genome Sequencing Center for Infectious Disease"/>
            <person name="Wu L."/>
            <person name="Ma J."/>
        </authorList>
    </citation>
    <scope>NUCLEOTIDE SEQUENCE [LARGE SCALE GENOMIC DNA]</scope>
    <source>
        <strain evidence="2">JCM 17337</strain>
    </source>
</reference>
<sequence>MGTIKTGFWKLAFIITPDEFKQFIEYVIDLNIYPEYAIGLNIYRDRETIYEQYEIFYSALISKTKPSNYMKCDNISFIDLRSFVCKLRPENSIGFIINPANMVHWLYNDGAVRISDWAVQITLQKGVSLNVENSQGKYFVYEDIKLHSPQSYPLYQKLTYYIKSITKPLRFNAQGVEAIEEVKPPVRISKQAADDFGDSWLFTEFKFKMKSYI</sequence>
<accession>A0ABP7GSP1</accession>
<comment type="caution">
    <text evidence="1">The sequence shown here is derived from an EMBL/GenBank/DDBJ whole genome shotgun (WGS) entry which is preliminary data.</text>
</comment>
<proteinExistence type="predicted"/>
<dbReference type="RefSeq" id="WP_345144517.1">
    <property type="nucleotide sequence ID" value="NZ_BAABDU010000004.1"/>
</dbReference>